<evidence type="ECO:0000256" key="7">
    <source>
        <dbReference type="ARBA" id="ARBA00022842"/>
    </source>
</evidence>
<dbReference type="PANTHER" id="PTHR43785:SF12">
    <property type="entry name" value="TYPE-1 GLUTAMINE SYNTHETASE 2"/>
    <property type="match status" value="1"/>
</dbReference>
<dbReference type="SMART" id="SM01230">
    <property type="entry name" value="Gln-synt_C"/>
    <property type="match status" value="1"/>
</dbReference>
<organism evidence="9">
    <name type="scientific">bioreactor metagenome</name>
    <dbReference type="NCBI Taxonomy" id="1076179"/>
    <lineage>
        <taxon>unclassified sequences</taxon>
        <taxon>metagenomes</taxon>
        <taxon>ecological metagenomes</taxon>
    </lineage>
</organism>
<dbReference type="FunFam" id="3.30.590.10:FF:000003">
    <property type="entry name" value="Glutamine synthetase 2"/>
    <property type="match status" value="1"/>
</dbReference>
<dbReference type="InterPro" id="IPR014746">
    <property type="entry name" value="Gln_synth/guanido_kin_cat_dom"/>
</dbReference>
<dbReference type="GO" id="GO:0046872">
    <property type="term" value="F:metal ion binding"/>
    <property type="evidence" value="ECO:0007669"/>
    <property type="project" value="UniProtKB-KW"/>
</dbReference>
<evidence type="ECO:0000256" key="4">
    <source>
        <dbReference type="ARBA" id="ARBA00022723"/>
    </source>
</evidence>
<comment type="similarity">
    <text evidence="2">Belongs to the glutamine synthetase family.</text>
</comment>
<keyword evidence="4" id="KW-0479">Metal-binding</keyword>
<comment type="caution">
    <text evidence="9">The sequence shown here is derived from an EMBL/GenBank/DDBJ whole genome shotgun (WGS) entry which is preliminary data.</text>
</comment>
<proteinExistence type="inferred from homology"/>
<gene>
    <name evidence="9" type="primary">glnA_46</name>
    <name evidence="9" type="ORF">SDC9_100424</name>
</gene>
<name>A0A645AKB6_9ZZZZ</name>
<sequence>MEEVKAGNTEFREAAEQTRRTLEGFALPEVEFFLFQTDDEGNPTTATADQAGYFDLGPLDHGEGTRREICLTLEEMGFEIEASHHEVSAGQHEIDIKYADAMKAADNIMTFKLAVKTLAQKNGLHATFMPKPVFGAAGSGMHVNMSLFRDGKNAFYDESDPRKLSPLAYRFIAGLLTHAQGFCAVTNPLVNSYKRLVSGYEAPCCLAWSSSNRSALIRIPAPRGQDTRLELRSPDPACNPYLAFAACLAAGLDGIERKLTPPEETAENLYTMDAESLRSHGIASLPDTLETAISALEADRVITDALGPHVTGQYVTGKLREWDEYRSQVTPWELRKYLVTY</sequence>
<evidence type="ECO:0000259" key="8">
    <source>
        <dbReference type="PROSITE" id="PS51987"/>
    </source>
</evidence>
<keyword evidence="7" id="KW-0460">Magnesium</keyword>
<dbReference type="AlphaFoldDB" id="A0A645AKB6"/>
<accession>A0A645AKB6</accession>
<dbReference type="GO" id="GO:0006542">
    <property type="term" value="P:glutamine biosynthetic process"/>
    <property type="evidence" value="ECO:0007669"/>
    <property type="project" value="TreeGrafter"/>
</dbReference>
<evidence type="ECO:0000256" key="2">
    <source>
        <dbReference type="ARBA" id="ARBA00009897"/>
    </source>
</evidence>
<dbReference type="InterPro" id="IPR008146">
    <property type="entry name" value="Gln_synth_cat_dom"/>
</dbReference>
<reference evidence="9" key="1">
    <citation type="submission" date="2019-08" db="EMBL/GenBank/DDBJ databases">
        <authorList>
            <person name="Kucharzyk K."/>
            <person name="Murdoch R.W."/>
            <person name="Higgins S."/>
            <person name="Loffler F."/>
        </authorList>
    </citation>
    <scope>NUCLEOTIDE SEQUENCE</scope>
</reference>
<dbReference type="PANTHER" id="PTHR43785">
    <property type="entry name" value="GAMMA-GLUTAMYLPUTRESCINE SYNTHETASE"/>
    <property type="match status" value="1"/>
</dbReference>
<keyword evidence="3 9" id="KW-0436">Ligase</keyword>
<dbReference type="EMBL" id="VSSQ01014436">
    <property type="protein sequence ID" value="MPM53655.1"/>
    <property type="molecule type" value="Genomic_DNA"/>
</dbReference>
<evidence type="ECO:0000256" key="6">
    <source>
        <dbReference type="ARBA" id="ARBA00022840"/>
    </source>
</evidence>
<dbReference type="PROSITE" id="PS51987">
    <property type="entry name" value="GS_CATALYTIC"/>
    <property type="match status" value="1"/>
</dbReference>
<comment type="cofactor">
    <cofactor evidence="1">
        <name>Mg(2+)</name>
        <dbReference type="ChEBI" id="CHEBI:18420"/>
    </cofactor>
</comment>
<keyword evidence="6" id="KW-0067">ATP-binding</keyword>
<protein>
    <submittedName>
        <fullName evidence="9">Glutamine synthetase</fullName>
        <ecNumber evidence="9">6.3.1.2</ecNumber>
    </submittedName>
</protein>
<dbReference type="Gene3D" id="3.30.590.10">
    <property type="entry name" value="Glutamine synthetase/guanido kinase, catalytic domain"/>
    <property type="match status" value="1"/>
</dbReference>
<evidence type="ECO:0000256" key="5">
    <source>
        <dbReference type="ARBA" id="ARBA00022741"/>
    </source>
</evidence>
<dbReference type="GO" id="GO:0004356">
    <property type="term" value="F:glutamine synthetase activity"/>
    <property type="evidence" value="ECO:0007669"/>
    <property type="project" value="UniProtKB-EC"/>
</dbReference>
<keyword evidence="5" id="KW-0547">Nucleotide-binding</keyword>
<dbReference type="InterPro" id="IPR027303">
    <property type="entry name" value="Gln_synth_gly_rich_site"/>
</dbReference>
<evidence type="ECO:0000256" key="1">
    <source>
        <dbReference type="ARBA" id="ARBA00001946"/>
    </source>
</evidence>
<dbReference type="GO" id="GO:0005524">
    <property type="term" value="F:ATP binding"/>
    <property type="evidence" value="ECO:0007669"/>
    <property type="project" value="UniProtKB-KW"/>
</dbReference>
<dbReference type="SUPFAM" id="SSF55931">
    <property type="entry name" value="Glutamine synthetase/guanido kinase"/>
    <property type="match status" value="1"/>
</dbReference>
<dbReference type="PROSITE" id="PS00181">
    <property type="entry name" value="GLNA_ATP"/>
    <property type="match status" value="1"/>
</dbReference>
<feature type="domain" description="GS catalytic" evidence="8">
    <location>
        <begin position="7"/>
        <end position="341"/>
    </location>
</feature>
<evidence type="ECO:0000313" key="9">
    <source>
        <dbReference type="EMBL" id="MPM53655.1"/>
    </source>
</evidence>
<evidence type="ECO:0000256" key="3">
    <source>
        <dbReference type="ARBA" id="ARBA00022598"/>
    </source>
</evidence>
<dbReference type="Pfam" id="PF00120">
    <property type="entry name" value="Gln-synt_C"/>
    <property type="match status" value="1"/>
</dbReference>
<dbReference type="EC" id="6.3.1.2" evidence="9"/>